<feature type="repeat" description="ANK" evidence="2">
    <location>
        <begin position="829"/>
        <end position="861"/>
    </location>
</feature>
<dbReference type="Pfam" id="PF17100">
    <property type="entry name" value="NACHT_N"/>
    <property type="match status" value="1"/>
</dbReference>
<evidence type="ECO:0000256" key="3">
    <source>
        <dbReference type="SAM" id="MobiDB-lite"/>
    </source>
</evidence>
<evidence type="ECO:0000259" key="6">
    <source>
        <dbReference type="Pfam" id="PF24883"/>
    </source>
</evidence>
<dbReference type="Proteomes" id="UP000541154">
    <property type="component" value="Unassembled WGS sequence"/>
</dbReference>
<evidence type="ECO:0000259" key="4">
    <source>
        <dbReference type="Pfam" id="PF17100"/>
    </source>
</evidence>
<keyword evidence="2" id="KW-0040">ANK repeat</keyword>
<keyword evidence="1" id="KW-0677">Repeat</keyword>
<feature type="repeat" description="ANK" evidence="2">
    <location>
        <begin position="862"/>
        <end position="894"/>
    </location>
</feature>
<feature type="region of interest" description="Disordered" evidence="3">
    <location>
        <begin position="1"/>
        <end position="62"/>
    </location>
</feature>
<evidence type="ECO:0000313" key="8">
    <source>
        <dbReference type="Proteomes" id="UP000541154"/>
    </source>
</evidence>
<organism evidence="7 8">
    <name type="scientific">Petromyces alliaceus</name>
    <name type="common">Aspergillus alliaceus</name>
    <dbReference type="NCBI Taxonomy" id="209559"/>
    <lineage>
        <taxon>Eukaryota</taxon>
        <taxon>Fungi</taxon>
        <taxon>Dikarya</taxon>
        <taxon>Ascomycota</taxon>
        <taxon>Pezizomycotina</taxon>
        <taxon>Eurotiomycetes</taxon>
        <taxon>Eurotiomycetidae</taxon>
        <taxon>Eurotiales</taxon>
        <taxon>Aspergillaceae</taxon>
        <taxon>Aspergillus</taxon>
        <taxon>Aspergillus subgen. Circumdati</taxon>
    </lineage>
</organism>
<proteinExistence type="predicted"/>
<dbReference type="PROSITE" id="PS50297">
    <property type="entry name" value="ANK_REP_REGION"/>
    <property type="match status" value="3"/>
</dbReference>
<accession>A0A8H6A428</accession>
<sequence length="952" mass="105983">MTKRSQASKLKKKLRQVFHRRPRDPPTQNPPTEAPTHTAAVPAEKRPPSYHEQHSEINDKPSSLWERAEMVLNADPSKERLLQSAHKILGSELGSELLPIGAPGRQQQLSDLFGRKTGQLEKEKWKIQFGDHEVVVQELASKVFEGVLKVKEIMALAASASPPASIACAGLAVVFGLALKANQQETTMLQTLDYNAGLISRFKVMDDLCRSDSAVQSPHRSELVGRFEDHLTKLYAVILEFQFRALCYLRRNTVIKLLGDAFDYEGWAGTLSGIKELEFNAERDAQTIGAANVDGKLNEILDTQKYNQARQIMMERDEAAQKALQTLRENTCPYKARKDRNSDRVPGTCEWFTNHRQFQDWRGCQGSSLLWVSADPGCGKSVLAKYIIDDLLPATKESTICYFFFKDDYPDQRTATSALCALLHQIFISQPHLLRDSILQTLNNAGQDLTESFSDLWSIFTRVVAEPSAGAIICVLDALDECQDDGRAYLIKAVTRFQTEGSRNGNVKFLITSRPYDYIHQEFRGVHEDLSTVHLSGEGEAEVGQISKEIQLVIRKRIEDIGRRRALTSQQCKLLLDELLPIPNQTYLWVTLTMDVINRTPGFTRGNIRDAIKNIPSTVNDAYEKILSQSKAPERAKTILHALVAATRPLSVGEMSMLMAFHQACQSSADIEDYLESEETFRQTLRDICGLFVMVIHSQVYLLHQTAREFLVKVEPHMPSDKPSPTTTWKGSISLKDSNRFLAEVCTWYLVSNQSLRLDTFDEYSSKNWLIHFKGCDIKAGDPITASASRLCGSSWDTPLMFAYTSGLAPVVEYLITVEKMGLDSRSPSGRTPLAYAAQSGDVDVVKMILDNTVETPSKNVDCAVPLCLAVARKHANVVQLLLEYGVDANLKTAGGQSPISLAAKFGDERVMGILIKHGADINIRDISGKTPLSLAAGPVRKLLLDNGAHAD</sequence>
<feature type="compositionally biased region" description="Basic and acidic residues" evidence="3">
    <location>
        <begin position="43"/>
        <end position="59"/>
    </location>
</feature>
<name>A0A8H6A428_PETAA</name>
<dbReference type="PANTHER" id="PTHR10039">
    <property type="entry name" value="AMELOGENIN"/>
    <property type="match status" value="1"/>
</dbReference>
<gene>
    <name evidence="7" type="ORF">ETB97_000472</name>
</gene>
<dbReference type="Pfam" id="PF24883">
    <property type="entry name" value="NPHP3_N"/>
    <property type="match status" value="1"/>
</dbReference>
<dbReference type="EMBL" id="SPNV01000105">
    <property type="protein sequence ID" value="KAF5861217.1"/>
    <property type="molecule type" value="Genomic_DNA"/>
</dbReference>
<dbReference type="SUPFAM" id="SSF48403">
    <property type="entry name" value="Ankyrin repeat"/>
    <property type="match status" value="1"/>
</dbReference>
<feature type="repeat" description="ANK" evidence="2">
    <location>
        <begin position="895"/>
        <end position="927"/>
    </location>
</feature>
<dbReference type="Pfam" id="PF22939">
    <property type="entry name" value="WHD_GPIID"/>
    <property type="match status" value="1"/>
</dbReference>
<dbReference type="InterPro" id="IPR002110">
    <property type="entry name" value="Ankyrin_rpt"/>
</dbReference>
<dbReference type="SUPFAM" id="SSF52540">
    <property type="entry name" value="P-loop containing nucleoside triphosphate hydrolases"/>
    <property type="match status" value="1"/>
</dbReference>
<dbReference type="InterPro" id="IPR031359">
    <property type="entry name" value="NACHT_N"/>
</dbReference>
<feature type="compositionally biased region" description="Basic residues" evidence="3">
    <location>
        <begin position="9"/>
        <end position="22"/>
    </location>
</feature>
<evidence type="ECO:0000313" key="7">
    <source>
        <dbReference type="EMBL" id="KAF5861217.1"/>
    </source>
</evidence>
<evidence type="ECO:0000256" key="1">
    <source>
        <dbReference type="ARBA" id="ARBA00022737"/>
    </source>
</evidence>
<dbReference type="Pfam" id="PF12796">
    <property type="entry name" value="Ank_2"/>
    <property type="match status" value="2"/>
</dbReference>
<dbReference type="PROSITE" id="PS50088">
    <property type="entry name" value="ANK_REPEAT"/>
    <property type="match status" value="3"/>
</dbReference>
<dbReference type="PRINTS" id="PR01415">
    <property type="entry name" value="ANKYRIN"/>
</dbReference>
<dbReference type="Gene3D" id="3.40.50.300">
    <property type="entry name" value="P-loop containing nucleotide triphosphate hydrolases"/>
    <property type="match status" value="1"/>
</dbReference>
<dbReference type="InterPro" id="IPR036770">
    <property type="entry name" value="Ankyrin_rpt-contain_sf"/>
</dbReference>
<comment type="caution">
    <text evidence="7">The sequence shown here is derived from an EMBL/GenBank/DDBJ whole genome shotgun (WGS) entry which is preliminary data.</text>
</comment>
<dbReference type="Gene3D" id="1.25.40.20">
    <property type="entry name" value="Ankyrin repeat-containing domain"/>
    <property type="match status" value="1"/>
</dbReference>
<feature type="domain" description="NWD NACHT-NTPase N-terminal" evidence="4">
    <location>
        <begin position="103"/>
        <end position="284"/>
    </location>
</feature>
<keyword evidence="8" id="KW-1185">Reference proteome</keyword>
<dbReference type="InterPro" id="IPR054471">
    <property type="entry name" value="GPIID_WHD"/>
</dbReference>
<feature type="domain" description="GPI inositol-deacylase winged helix" evidence="5">
    <location>
        <begin position="624"/>
        <end position="713"/>
    </location>
</feature>
<evidence type="ECO:0008006" key="9">
    <source>
        <dbReference type="Google" id="ProtNLM"/>
    </source>
</evidence>
<evidence type="ECO:0000256" key="2">
    <source>
        <dbReference type="PROSITE-ProRule" id="PRU00023"/>
    </source>
</evidence>
<dbReference type="AlphaFoldDB" id="A0A8H6A428"/>
<dbReference type="InterPro" id="IPR027417">
    <property type="entry name" value="P-loop_NTPase"/>
</dbReference>
<feature type="domain" description="Nephrocystin 3-like N-terminal" evidence="6">
    <location>
        <begin position="347"/>
        <end position="514"/>
    </location>
</feature>
<dbReference type="SMART" id="SM00248">
    <property type="entry name" value="ANK"/>
    <property type="match status" value="4"/>
</dbReference>
<evidence type="ECO:0000259" key="5">
    <source>
        <dbReference type="Pfam" id="PF22939"/>
    </source>
</evidence>
<dbReference type="InterPro" id="IPR056884">
    <property type="entry name" value="NPHP3-like_N"/>
</dbReference>
<protein>
    <recommendedName>
        <fullName evidence="9">NWD NACHT-NTPase N-terminal domain-containing protein</fullName>
    </recommendedName>
</protein>
<reference evidence="7 8" key="1">
    <citation type="submission" date="2019-04" db="EMBL/GenBank/DDBJ databases">
        <title>Aspergillus burnettii sp. nov., novel species from soil in southeast Queensland.</title>
        <authorList>
            <person name="Gilchrist C.L.M."/>
            <person name="Pitt J.I."/>
            <person name="Lange L."/>
            <person name="Lacey H.J."/>
            <person name="Vuong D."/>
            <person name="Midgley D.J."/>
            <person name="Greenfield P."/>
            <person name="Bradbury M."/>
            <person name="Lacey E."/>
            <person name="Busk P.K."/>
            <person name="Pilgaard B."/>
            <person name="Chooi Y.H."/>
            <person name="Piggott A.M."/>
        </authorList>
    </citation>
    <scope>NUCLEOTIDE SEQUENCE [LARGE SCALE GENOMIC DNA]</scope>
    <source>
        <strain evidence="7 8">FRR 5400</strain>
    </source>
</reference>